<protein>
    <submittedName>
        <fullName evidence="4">SfnB family sulfur acquisition oxidoreductase</fullName>
    </submittedName>
</protein>
<dbReference type="Gene3D" id="2.40.110.10">
    <property type="entry name" value="Butyryl-CoA Dehydrogenase, subunit A, domain 2"/>
    <property type="match status" value="1"/>
</dbReference>
<dbReference type="GO" id="GO:0008470">
    <property type="term" value="F:3-methylbutanoyl-CoA dehydrogenase activity"/>
    <property type="evidence" value="ECO:0007669"/>
    <property type="project" value="TreeGrafter"/>
</dbReference>
<keyword evidence="5" id="KW-1185">Reference proteome</keyword>
<dbReference type="InterPro" id="IPR037069">
    <property type="entry name" value="AcylCoA_DH/ox_N_sf"/>
</dbReference>
<evidence type="ECO:0000313" key="4">
    <source>
        <dbReference type="EMBL" id="NYJ00037.1"/>
    </source>
</evidence>
<name>A0A853BYV6_9ACTN</name>
<dbReference type="AlphaFoldDB" id="A0A853BYV6"/>
<dbReference type="Gene3D" id="1.10.540.10">
    <property type="entry name" value="Acyl-CoA dehydrogenase/oxidase, N-terminal domain"/>
    <property type="match status" value="1"/>
</dbReference>
<dbReference type="Pfam" id="PF08028">
    <property type="entry name" value="Acyl-CoA_dh_2"/>
    <property type="match status" value="1"/>
</dbReference>
<dbReference type="InterPro" id="IPR023922">
    <property type="entry name" value="S04_starv_induced_SfnB"/>
</dbReference>
<reference evidence="4 5" key="1">
    <citation type="submission" date="2020-07" db="EMBL/GenBank/DDBJ databases">
        <title>Sequencing the genomes of 1000 actinobacteria strains.</title>
        <authorList>
            <person name="Klenk H.-P."/>
        </authorList>
    </citation>
    <scope>NUCLEOTIDE SEQUENCE [LARGE SCALE GENOMIC DNA]</scope>
    <source>
        <strain evidence="4 5">DSM 103833</strain>
    </source>
</reference>
<dbReference type="Gene3D" id="1.20.140.10">
    <property type="entry name" value="Butyryl-CoA Dehydrogenase, subunit A, domain 3"/>
    <property type="match status" value="1"/>
</dbReference>
<dbReference type="Proteomes" id="UP000530424">
    <property type="component" value="Unassembled WGS sequence"/>
</dbReference>
<evidence type="ECO:0000313" key="5">
    <source>
        <dbReference type="Proteomes" id="UP000530424"/>
    </source>
</evidence>
<accession>A0A853BYV6</accession>
<dbReference type="InterPro" id="IPR046373">
    <property type="entry name" value="Acyl-CoA_Oxase/DH_mid-dom_sf"/>
</dbReference>
<organism evidence="4 5">
    <name type="scientific">Nocardioides thalensis</name>
    <dbReference type="NCBI Taxonomy" id="1914755"/>
    <lineage>
        <taxon>Bacteria</taxon>
        <taxon>Bacillati</taxon>
        <taxon>Actinomycetota</taxon>
        <taxon>Actinomycetes</taxon>
        <taxon>Propionibacteriales</taxon>
        <taxon>Nocardioidaceae</taxon>
        <taxon>Nocardioides</taxon>
    </lineage>
</organism>
<keyword evidence="1" id="KW-0560">Oxidoreductase</keyword>
<dbReference type="InterPro" id="IPR013786">
    <property type="entry name" value="AcylCoA_DH/ox_N"/>
</dbReference>
<feature type="domain" description="Acyl-CoA dehydrogenase C-terminal" evidence="3">
    <location>
        <begin position="262"/>
        <end position="397"/>
    </location>
</feature>
<sequence>MTSRSVVEEVARRPSLGQAGRVPVLTATEAVAVARDVGARLATGAGERDRYRVLPTEQLDELSASGLLAVTVPREHGGAGLGAATLAEVVRHLAAGDPNVAQIPHSHFVYVNALRQQGTADQQAFLFAEVLRGKRFGNAQSEIKSRHLREHATTLRPVGPTGSGGTAREWLLDGEKGYATGALFAHWIPVLAHLGENGPLHVAWIERHAEGVTVVDDWDGVGQRTTASGRVLLEGVRVPADRLTPYHLTFERPQVYGAFAQLLHAAIDAGIARAALADAAEFVTTRSRPYPDAGVERAADDPLVVHAFGELELQTRAAEALVAEAGRAVDRASAAGAGLTAEAAAEASLAVAAARAATTAASLDAGSRLFEVCGTRSALAGLALDRHWRNARTHTLHDPAAWKVQHLGRYAVDGTLPPNNGQL</sequence>
<dbReference type="PANTHER" id="PTHR43884">
    <property type="entry name" value="ACYL-COA DEHYDROGENASE"/>
    <property type="match status" value="1"/>
</dbReference>
<dbReference type="EMBL" id="JACCFP010000001">
    <property type="protein sequence ID" value="NYJ00037.1"/>
    <property type="molecule type" value="Genomic_DNA"/>
</dbReference>
<feature type="domain" description="Acyl-CoA dehydrogenase/oxidase N-terminal" evidence="2">
    <location>
        <begin position="38"/>
        <end position="133"/>
    </location>
</feature>
<dbReference type="InterPro" id="IPR013107">
    <property type="entry name" value="Acyl-CoA_DH_C"/>
</dbReference>
<comment type="caution">
    <text evidence="4">The sequence shown here is derived from an EMBL/GenBank/DDBJ whole genome shotgun (WGS) entry which is preliminary data.</text>
</comment>
<gene>
    <name evidence="4" type="ORF">HNR19_000735</name>
</gene>
<evidence type="ECO:0000256" key="1">
    <source>
        <dbReference type="ARBA" id="ARBA00023002"/>
    </source>
</evidence>
<proteinExistence type="predicted"/>
<evidence type="ECO:0000259" key="3">
    <source>
        <dbReference type="Pfam" id="PF08028"/>
    </source>
</evidence>
<dbReference type="RefSeq" id="WP_179666682.1">
    <property type="nucleotide sequence ID" value="NZ_JACCFP010000001.1"/>
</dbReference>
<evidence type="ECO:0000259" key="2">
    <source>
        <dbReference type="Pfam" id="PF02771"/>
    </source>
</evidence>
<dbReference type="GO" id="GO:0006552">
    <property type="term" value="P:L-leucine catabolic process"/>
    <property type="evidence" value="ECO:0007669"/>
    <property type="project" value="TreeGrafter"/>
</dbReference>
<dbReference type="SUPFAM" id="SSF47203">
    <property type="entry name" value="Acyl-CoA dehydrogenase C-terminal domain-like"/>
    <property type="match status" value="1"/>
</dbReference>
<dbReference type="InterPro" id="IPR009100">
    <property type="entry name" value="AcylCoA_DH/oxidase_NM_dom_sf"/>
</dbReference>
<dbReference type="PANTHER" id="PTHR43884:SF12">
    <property type="entry name" value="ISOVALERYL-COA DEHYDROGENASE, MITOCHONDRIAL-RELATED"/>
    <property type="match status" value="1"/>
</dbReference>
<dbReference type="PIRSF" id="PIRSF016578">
    <property type="entry name" value="HsaA"/>
    <property type="match status" value="1"/>
</dbReference>
<dbReference type="Pfam" id="PF02771">
    <property type="entry name" value="Acyl-CoA_dh_N"/>
    <property type="match status" value="1"/>
</dbReference>
<dbReference type="GO" id="GO:0050660">
    <property type="term" value="F:flavin adenine dinucleotide binding"/>
    <property type="evidence" value="ECO:0007669"/>
    <property type="project" value="InterPro"/>
</dbReference>
<dbReference type="SUPFAM" id="SSF56645">
    <property type="entry name" value="Acyl-CoA dehydrogenase NM domain-like"/>
    <property type="match status" value="1"/>
</dbReference>
<dbReference type="InterPro" id="IPR036250">
    <property type="entry name" value="AcylCo_DH-like_C"/>
</dbReference>
<dbReference type="NCBIfam" id="TIGR04022">
    <property type="entry name" value="sulfur_SfnB"/>
    <property type="match status" value="1"/>
</dbReference>